<proteinExistence type="predicted"/>
<evidence type="ECO:0000313" key="2">
    <source>
        <dbReference type="Proteomes" id="UP000190285"/>
    </source>
</evidence>
<dbReference type="EMBL" id="FUZT01000028">
    <property type="protein sequence ID" value="SKC92318.1"/>
    <property type="molecule type" value="Genomic_DNA"/>
</dbReference>
<name>A0A1T5MWS5_9FIRM</name>
<reference evidence="1 2" key="1">
    <citation type="submission" date="2017-02" db="EMBL/GenBank/DDBJ databases">
        <authorList>
            <person name="Peterson S.W."/>
        </authorList>
    </citation>
    <scope>NUCLEOTIDE SEQUENCE [LARGE SCALE GENOMIC DNA]</scope>
    <source>
        <strain evidence="1 2">M1</strain>
    </source>
</reference>
<dbReference type="RefSeq" id="WP_079496019.1">
    <property type="nucleotide sequence ID" value="NZ_FUZT01000028.1"/>
</dbReference>
<accession>A0A1T5MWS5</accession>
<organism evidence="1 2">
    <name type="scientific">Maledivibacter halophilus</name>
    <dbReference type="NCBI Taxonomy" id="36842"/>
    <lineage>
        <taxon>Bacteria</taxon>
        <taxon>Bacillati</taxon>
        <taxon>Bacillota</taxon>
        <taxon>Clostridia</taxon>
        <taxon>Peptostreptococcales</taxon>
        <taxon>Caminicellaceae</taxon>
        <taxon>Maledivibacter</taxon>
    </lineage>
</organism>
<dbReference type="AlphaFoldDB" id="A0A1T5MWS5"/>
<protein>
    <recommendedName>
        <fullName evidence="3">DUF4932 domain-containing protein</fullName>
    </recommendedName>
</protein>
<dbReference type="PROSITE" id="PS51257">
    <property type="entry name" value="PROKAR_LIPOPROTEIN"/>
    <property type="match status" value="1"/>
</dbReference>
<keyword evidence="2" id="KW-1185">Reference proteome</keyword>
<gene>
    <name evidence="1" type="ORF">SAMN02194393_05461</name>
</gene>
<sequence>MKKIILILLIFTLLGSTLMGCSRDNTDILQTKENHAYLEVLVEGFPNYVFHLYSVAGIGYENEYGAVYKETVKKDDREYLSQNKELLGFANGRFGSLAPAFLFVPLYINPKSKEEVKEYFRLLNQALEKEEYSVFIDKYSEKLNNINEYWVPFNAKEYLQEITQFKEVVKRISDIYVNNYDNYIERVWSVEKEKLISKREKLIKEIDEYNLIEKWQEATGKSFKYSVYQIVLCSANESGANAVSVAYERNHFYYEPNTKINHLVEYISHEVGTHLLFDTFKKVMSSGKYEYSLVYKAYESLAAFYNNKIIFSNRDLSVDFDDYDEVHFFEIYNQIHKNTPDISLEELLVKGIEEYSR</sequence>
<evidence type="ECO:0000313" key="1">
    <source>
        <dbReference type="EMBL" id="SKC92318.1"/>
    </source>
</evidence>
<dbReference type="Proteomes" id="UP000190285">
    <property type="component" value="Unassembled WGS sequence"/>
</dbReference>
<dbReference type="STRING" id="36842.SAMN02194393_05461"/>
<dbReference type="OrthoDB" id="43408at2"/>
<evidence type="ECO:0008006" key="3">
    <source>
        <dbReference type="Google" id="ProtNLM"/>
    </source>
</evidence>